<gene>
    <name evidence="2" type="ORF">HNR61_002397</name>
</gene>
<dbReference type="GO" id="GO:0003824">
    <property type="term" value="F:catalytic activity"/>
    <property type="evidence" value="ECO:0007669"/>
    <property type="project" value="UniProtKB-ARBA"/>
</dbReference>
<dbReference type="EMBL" id="JACJIA010000002">
    <property type="protein sequence ID" value="MBA8950784.1"/>
    <property type="molecule type" value="Genomic_DNA"/>
</dbReference>
<feature type="domain" description="AB hydrolase-1" evidence="1">
    <location>
        <begin position="40"/>
        <end position="261"/>
    </location>
</feature>
<organism evidence="2 3">
    <name type="scientific">Actinomadura namibiensis</name>
    <dbReference type="NCBI Taxonomy" id="182080"/>
    <lineage>
        <taxon>Bacteria</taxon>
        <taxon>Bacillati</taxon>
        <taxon>Actinomycetota</taxon>
        <taxon>Actinomycetes</taxon>
        <taxon>Streptosporangiales</taxon>
        <taxon>Thermomonosporaceae</taxon>
        <taxon>Actinomadura</taxon>
    </lineage>
</organism>
<keyword evidence="3" id="KW-1185">Reference proteome</keyword>
<dbReference type="InterPro" id="IPR000073">
    <property type="entry name" value="AB_hydrolase_1"/>
</dbReference>
<comment type="caution">
    <text evidence="2">The sequence shown here is derived from an EMBL/GenBank/DDBJ whole genome shotgun (WGS) entry which is preliminary data.</text>
</comment>
<dbReference type="Gene3D" id="3.40.50.1820">
    <property type="entry name" value="alpha/beta hydrolase"/>
    <property type="match status" value="1"/>
</dbReference>
<dbReference type="InterPro" id="IPR029058">
    <property type="entry name" value="AB_hydrolase_fold"/>
</dbReference>
<evidence type="ECO:0000259" key="1">
    <source>
        <dbReference type="Pfam" id="PF12697"/>
    </source>
</evidence>
<protein>
    <submittedName>
        <fullName evidence="2">Pimeloyl-ACP methyl ester carboxylesterase</fullName>
    </submittedName>
</protein>
<accession>A0A7W3LME6</accession>
<dbReference type="AlphaFoldDB" id="A0A7W3LME6"/>
<name>A0A7W3LME6_ACTNM</name>
<dbReference type="RefSeq" id="WP_220509166.1">
    <property type="nucleotide sequence ID" value="NZ_BAAALP010000023.1"/>
</dbReference>
<proteinExistence type="predicted"/>
<reference evidence="2 3" key="1">
    <citation type="submission" date="2020-08" db="EMBL/GenBank/DDBJ databases">
        <title>Genomic Encyclopedia of Type Strains, Phase IV (KMG-IV): sequencing the most valuable type-strain genomes for metagenomic binning, comparative biology and taxonomic classification.</title>
        <authorList>
            <person name="Goeker M."/>
        </authorList>
    </citation>
    <scope>NUCLEOTIDE SEQUENCE [LARGE SCALE GENOMIC DNA]</scope>
    <source>
        <strain evidence="2 3">DSM 44197</strain>
    </source>
</reference>
<evidence type="ECO:0000313" key="2">
    <source>
        <dbReference type="EMBL" id="MBA8950784.1"/>
    </source>
</evidence>
<evidence type="ECO:0000313" key="3">
    <source>
        <dbReference type="Proteomes" id="UP000572680"/>
    </source>
</evidence>
<sequence>MPATLFTTISADGTDVRAYDEGRGPVLLIVGPGMDDGTRTKKLAALLARRFRVLRLQRRRYRLDLKTGGTPCSAAREVDDVLALARAVGGPAFLYGHSSGGVIALEALAASPSSFAGAVIFEPAAVTGPPLGGEEGAVVRRARAAIAAGRPGRALTIFMREVVGLPAWQAASAGALTGLIPRYRRLVGRQIDDLEAMNELGVRLDAYARIDVPVLLLGGDRSPAHLAERLDAIEHVLPHGHRVVMPKRDHSADLKAPRQVAHIIGTLADSTNKRP</sequence>
<dbReference type="SUPFAM" id="SSF53474">
    <property type="entry name" value="alpha/beta-Hydrolases"/>
    <property type="match status" value="1"/>
</dbReference>
<dbReference type="Proteomes" id="UP000572680">
    <property type="component" value="Unassembled WGS sequence"/>
</dbReference>
<dbReference type="Pfam" id="PF12697">
    <property type="entry name" value="Abhydrolase_6"/>
    <property type="match status" value="1"/>
</dbReference>